<sequence length="336" mass="35189">MPNGGTRTRTRRSRSSHRAVRFRPTSRNPSKRSGRADATTSTPQRWSTLMQIVLNCLSLTSFYLCFALGLALVFGVMRIINFAHGEFFMIGAYATYLCVATLAPQIGGPSAWLVGAIVAAGVTGLLGAVLYRTVVVPLADKPLAIFIATLALSYVLQTIVVQIFGPVGLSISPPLRGVVSVGGAILPASRVMVIVAAAALSIGLWIYLMRTESGRRIRAVAQNPRGALLQGIKTRNVGNLTLIIGSGIAGICGAAMGPISQISPYMGGPALWKAFIIIIVGGIGNVWGAVAAAAIFGVLDTLMSQFGGGRFLALTSAAIMLFVLSVKPSGLFGEKE</sequence>
<dbReference type="PANTHER" id="PTHR11795">
    <property type="entry name" value="BRANCHED-CHAIN AMINO ACID TRANSPORT SYSTEM PERMEASE PROTEIN LIVH"/>
    <property type="match status" value="1"/>
</dbReference>
<evidence type="ECO:0000256" key="1">
    <source>
        <dbReference type="ARBA" id="ARBA00004651"/>
    </source>
</evidence>
<proteinExistence type="inferred from homology"/>
<dbReference type="GO" id="GO:0006865">
    <property type="term" value="P:amino acid transport"/>
    <property type="evidence" value="ECO:0007669"/>
    <property type="project" value="UniProtKB-KW"/>
</dbReference>
<evidence type="ECO:0000256" key="9">
    <source>
        <dbReference type="SAM" id="MobiDB-lite"/>
    </source>
</evidence>
<protein>
    <submittedName>
        <fullName evidence="11">Branched-chain amino acid ABC transporter permease</fullName>
    </submittedName>
</protein>
<evidence type="ECO:0000256" key="6">
    <source>
        <dbReference type="ARBA" id="ARBA00022989"/>
    </source>
</evidence>
<dbReference type="PANTHER" id="PTHR11795:SF447">
    <property type="entry name" value="ABC TRANSPORTER PERMEASE PROTEIN"/>
    <property type="match status" value="1"/>
</dbReference>
<evidence type="ECO:0000313" key="12">
    <source>
        <dbReference type="Proteomes" id="UP000515465"/>
    </source>
</evidence>
<dbReference type="Pfam" id="PF02653">
    <property type="entry name" value="BPD_transp_2"/>
    <property type="match status" value="1"/>
</dbReference>
<evidence type="ECO:0000256" key="10">
    <source>
        <dbReference type="SAM" id="Phobius"/>
    </source>
</evidence>
<evidence type="ECO:0000256" key="8">
    <source>
        <dbReference type="ARBA" id="ARBA00037998"/>
    </source>
</evidence>
<evidence type="ECO:0000256" key="7">
    <source>
        <dbReference type="ARBA" id="ARBA00023136"/>
    </source>
</evidence>
<feature type="transmembrane region" description="Helical" evidence="10">
    <location>
        <begin position="184"/>
        <end position="208"/>
    </location>
</feature>
<feature type="transmembrane region" description="Helical" evidence="10">
    <location>
        <begin position="112"/>
        <end position="131"/>
    </location>
</feature>
<dbReference type="Proteomes" id="UP000515465">
    <property type="component" value="Plasmid p_2"/>
</dbReference>
<accession>A0A7G6T4R1</accession>
<keyword evidence="4 10" id="KW-0812">Transmembrane</keyword>
<evidence type="ECO:0000313" key="11">
    <source>
        <dbReference type="EMBL" id="QND61743.1"/>
    </source>
</evidence>
<organism evidence="11 12">
    <name type="scientific">Mesorhizobium huakuii</name>
    <dbReference type="NCBI Taxonomy" id="28104"/>
    <lineage>
        <taxon>Bacteria</taxon>
        <taxon>Pseudomonadati</taxon>
        <taxon>Pseudomonadota</taxon>
        <taxon>Alphaproteobacteria</taxon>
        <taxon>Hyphomicrobiales</taxon>
        <taxon>Phyllobacteriaceae</taxon>
        <taxon>Mesorhizobium</taxon>
    </lineage>
</organism>
<feature type="transmembrane region" description="Helical" evidence="10">
    <location>
        <begin position="87"/>
        <end position="106"/>
    </location>
</feature>
<keyword evidence="11" id="KW-0614">Plasmid</keyword>
<dbReference type="GO" id="GO:0005886">
    <property type="term" value="C:plasma membrane"/>
    <property type="evidence" value="ECO:0007669"/>
    <property type="project" value="UniProtKB-SubCell"/>
</dbReference>
<dbReference type="EMBL" id="CP050297">
    <property type="protein sequence ID" value="QND61743.1"/>
    <property type="molecule type" value="Genomic_DNA"/>
</dbReference>
<feature type="region of interest" description="Disordered" evidence="9">
    <location>
        <begin position="1"/>
        <end position="42"/>
    </location>
</feature>
<feature type="compositionally biased region" description="Basic residues" evidence="9">
    <location>
        <begin position="8"/>
        <end position="21"/>
    </location>
</feature>
<feature type="transmembrane region" description="Helical" evidence="10">
    <location>
        <begin position="52"/>
        <end position="75"/>
    </location>
</feature>
<feature type="transmembrane region" description="Helical" evidence="10">
    <location>
        <begin position="143"/>
        <end position="164"/>
    </location>
</feature>
<evidence type="ECO:0000256" key="3">
    <source>
        <dbReference type="ARBA" id="ARBA00022475"/>
    </source>
</evidence>
<keyword evidence="2" id="KW-0813">Transport</keyword>
<feature type="transmembrane region" description="Helical" evidence="10">
    <location>
        <begin position="240"/>
        <end position="259"/>
    </location>
</feature>
<comment type="similarity">
    <text evidence="8">Belongs to the binding-protein-dependent transport system permease family. LivHM subfamily.</text>
</comment>
<dbReference type="CDD" id="cd06582">
    <property type="entry name" value="TM_PBP1_LivH_like"/>
    <property type="match status" value="1"/>
</dbReference>
<geneLocation type="plasmid" evidence="11 12">
    <name>p_2</name>
</geneLocation>
<evidence type="ECO:0000256" key="5">
    <source>
        <dbReference type="ARBA" id="ARBA00022970"/>
    </source>
</evidence>
<gene>
    <name evidence="11" type="ORF">HB778_35985</name>
</gene>
<dbReference type="GO" id="GO:0022857">
    <property type="term" value="F:transmembrane transporter activity"/>
    <property type="evidence" value="ECO:0007669"/>
    <property type="project" value="InterPro"/>
</dbReference>
<evidence type="ECO:0000256" key="4">
    <source>
        <dbReference type="ARBA" id="ARBA00022692"/>
    </source>
</evidence>
<feature type="transmembrane region" description="Helical" evidence="10">
    <location>
        <begin position="311"/>
        <end position="332"/>
    </location>
</feature>
<dbReference type="InterPro" id="IPR001851">
    <property type="entry name" value="ABC_transp_permease"/>
</dbReference>
<comment type="subcellular location">
    <subcellularLocation>
        <location evidence="1">Cell membrane</location>
        <topology evidence="1">Multi-pass membrane protein</topology>
    </subcellularLocation>
</comment>
<name>A0A7G6T4R1_9HYPH</name>
<feature type="transmembrane region" description="Helical" evidence="10">
    <location>
        <begin position="271"/>
        <end position="299"/>
    </location>
</feature>
<keyword evidence="3" id="KW-1003">Cell membrane</keyword>
<keyword evidence="5" id="KW-0029">Amino-acid transport</keyword>
<dbReference type="AlphaFoldDB" id="A0A7G6T4R1"/>
<reference evidence="12" key="1">
    <citation type="journal article" date="2020" name="Mol. Plant Microbe">
        <title>Rhizobial microsymbionts of the narrowly endemic Oxytropis species growing in Kamchatka are characterized by significant genetic diversity and possess a set of genes that are associated with T3SS and T6SS secretion systems and can affect the development of symbiosis.</title>
        <authorList>
            <person name="Safronova V."/>
            <person name="Guro P."/>
            <person name="Sazanova A."/>
            <person name="Kuznetsova I."/>
            <person name="Belimov A."/>
            <person name="Yakubov V."/>
            <person name="Chirak E."/>
            <person name="Afonin A."/>
            <person name="Gogolev Y."/>
            <person name="Andronov E."/>
            <person name="Tikhonovich I."/>
        </authorList>
    </citation>
    <scope>NUCLEOTIDE SEQUENCE [LARGE SCALE GENOMIC DNA]</scope>
    <source>
        <strain evidence="12">583</strain>
        <plasmid evidence="12">p_2</plasmid>
    </source>
</reference>
<keyword evidence="6 10" id="KW-1133">Transmembrane helix</keyword>
<keyword evidence="7 10" id="KW-0472">Membrane</keyword>
<evidence type="ECO:0000256" key="2">
    <source>
        <dbReference type="ARBA" id="ARBA00022448"/>
    </source>
</evidence>
<dbReference type="InterPro" id="IPR052157">
    <property type="entry name" value="BCAA_transport_permease"/>
</dbReference>